<dbReference type="InterPro" id="IPR001242">
    <property type="entry name" value="Condensation_dom"/>
</dbReference>
<dbReference type="InterPro" id="IPR036736">
    <property type="entry name" value="ACP-like_sf"/>
</dbReference>
<evidence type="ECO:0000256" key="6">
    <source>
        <dbReference type="SAM" id="MobiDB-lite"/>
    </source>
</evidence>
<dbReference type="Pfam" id="PF00698">
    <property type="entry name" value="Acyl_transf_1"/>
    <property type="match status" value="1"/>
</dbReference>
<evidence type="ECO:0000313" key="10">
    <source>
        <dbReference type="Proteomes" id="UP001595698"/>
    </source>
</evidence>
<dbReference type="PROSITE" id="PS00606">
    <property type="entry name" value="KS3_1"/>
    <property type="match status" value="1"/>
</dbReference>
<dbReference type="InterPro" id="IPR015422">
    <property type="entry name" value="PyrdxlP-dep_Trfase_small"/>
</dbReference>
<dbReference type="Pfam" id="PF16197">
    <property type="entry name" value="KAsynt_C_assoc"/>
    <property type="match status" value="1"/>
</dbReference>
<gene>
    <name evidence="9" type="ORF">ACFOYY_20860</name>
</gene>
<dbReference type="Gene3D" id="3.90.1150.10">
    <property type="entry name" value="Aspartate Aminotransferase, domain 1"/>
    <property type="match status" value="1"/>
</dbReference>
<feature type="domain" description="Ketosynthase family 3 (KS3)" evidence="8">
    <location>
        <begin position="1"/>
        <end position="423"/>
    </location>
</feature>
<dbReference type="SMART" id="SM00823">
    <property type="entry name" value="PKS_PP"/>
    <property type="match status" value="1"/>
</dbReference>
<dbReference type="InterPro" id="IPR016036">
    <property type="entry name" value="Malonyl_transacylase_ACP-bd"/>
</dbReference>
<dbReference type="InterPro" id="IPR006162">
    <property type="entry name" value="Ppantetheine_attach_site"/>
</dbReference>
<dbReference type="Gene3D" id="3.40.640.10">
    <property type="entry name" value="Type I PLP-dependent aspartate aminotransferase-like (Major domain)"/>
    <property type="match status" value="1"/>
</dbReference>
<evidence type="ECO:0000313" key="9">
    <source>
        <dbReference type="EMBL" id="MFC3982606.1"/>
    </source>
</evidence>
<protein>
    <submittedName>
        <fullName evidence="9">Aminotransferase class III-fold pyridoxal phosphate-dependent enzyme</fullName>
    </submittedName>
</protein>
<dbReference type="InterPro" id="IPR015424">
    <property type="entry name" value="PyrdxlP-dep_Trfase"/>
</dbReference>
<dbReference type="Pfam" id="PF00550">
    <property type="entry name" value="PP-binding"/>
    <property type="match status" value="1"/>
</dbReference>
<evidence type="ECO:0000259" key="8">
    <source>
        <dbReference type="PROSITE" id="PS52004"/>
    </source>
</evidence>
<evidence type="ECO:0000256" key="1">
    <source>
        <dbReference type="ARBA" id="ARBA00001957"/>
    </source>
</evidence>
<dbReference type="Pfam" id="PF00668">
    <property type="entry name" value="Condensation"/>
    <property type="match status" value="1"/>
</dbReference>
<keyword evidence="10" id="KW-1185">Reference proteome</keyword>
<dbReference type="SUPFAM" id="SSF47336">
    <property type="entry name" value="ACP-like"/>
    <property type="match status" value="1"/>
</dbReference>
<dbReference type="InterPro" id="IPR016035">
    <property type="entry name" value="Acyl_Trfase/lysoPLipase"/>
</dbReference>
<keyword evidence="3" id="KW-0597">Phosphoprotein</keyword>
<dbReference type="SUPFAM" id="SSF52151">
    <property type="entry name" value="FabD/lysophospholipase-like"/>
    <property type="match status" value="1"/>
</dbReference>
<dbReference type="Gene3D" id="3.40.47.10">
    <property type="match status" value="1"/>
</dbReference>
<evidence type="ECO:0000256" key="4">
    <source>
        <dbReference type="ARBA" id="ARBA00022679"/>
    </source>
</evidence>
<dbReference type="PANTHER" id="PTHR43775:SF37">
    <property type="entry name" value="SI:DKEY-61P9.11"/>
    <property type="match status" value="1"/>
</dbReference>
<proteinExistence type="predicted"/>
<dbReference type="InterPro" id="IPR014030">
    <property type="entry name" value="Ketoacyl_synth_N"/>
</dbReference>
<dbReference type="InterPro" id="IPR018201">
    <property type="entry name" value="Ketoacyl_synth_AS"/>
</dbReference>
<dbReference type="InterPro" id="IPR014031">
    <property type="entry name" value="Ketoacyl_synth_C"/>
</dbReference>
<dbReference type="InterPro" id="IPR032821">
    <property type="entry name" value="PKS_assoc"/>
</dbReference>
<dbReference type="InterPro" id="IPR050091">
    <property type="entry name" value="PKS_NRPS_Biosynth_Enz"/>
</dbReference>
<dbReference type="PROSITE" id="PS52004">
    <property type="entry name" value="KS3_2"/>
    <property type="match status" value="1"/>
</dbReference>
<dbReference type="InterPro" id="IPR014043">
    <property type="entry name" value="Acyl_transferase_dom"/>
</dbReference>
<dbReference type="SMART" id="SM00825">
    <property type="entry name" value="PKS_KS"/>
    <property type="match status" value="1"/>
</dbReference>
<dbReference type="PROSITE" id="PS00012">
    <property type="entry name" value="PHOSPHOPANTETHEINE"/>
    <property type="match status" value="1"/>
</dbReference>
<name>A0ABV8F259_9ACTN</name>
<dbReference type="PROSITE" id="PS50075">
    <property type="entry name" value="CARRIER"/>
    <property type="match status" value="1"/>
</dbReference>
<dbReference type="EMBL" id="JBHSBC010000021">
    <property type="protein sequence ID" value="MFC3982606.1"/>
    <property type="molecule type" value="Genomic_DNA"/>
</dbReference>
<dbReference type="InterPro" id="IPR020841">
    <property type="entry name" value="PKS_Beta-ketoAc_synthase_dom"/>
</dbReference>
<dbReference type="InterPro" id="IPR005814">
    <property type="entry name" value="Aminotrans_3"/>
</dbReference>
<dbReference type="RefSeq" id="WP_386190987.1">
    <property type="nucleotide sequence ID" value="NZ_JBHSBC010000021.1"/>
</dbReference>
<feature type="compositionally biased region" description="Pro residues" evidence="6">
    <location>
        <begin position="1076"/>
        <end position="1093"/>
    </location>
</feature>
<dbReference type="SMART" id="SM00827">
    <property type="entry name" value="PKS_AT"/>
    <property type="match status" value="1"/>
</dbReference>
<feature type="region of interest" description="Disordered" evidence="6">
    <location>
        <begin position="1061"/>
        <end position="1106"/>
    </location>
</feature>
<feature type="region of interest" description="Disordered" evidence="6">
    <location>
        <begin position="425"/>
        <end position="460"/>
    </location>
</feature>
<dbReference type="InterPro" id="IPR016039">
    <property type="entry name" value="Thiolase-like"/>
</dbReference>
<dbReference type="Pfam" id="PF02801">
    <property type="entry name" value="Ketoacyl-synt_C"/>
    <property type="match status" value="1"/>
</dbReference>
<evidence type="ECO:0000256" key="3">
    <source>
        <dbReference type="ARBA" id="ARBA00022553"/>
    </source>
</evidence>
<dbReference type="SMART" id="SM01294">
    <property type="entry name" value="PKS_PP_betabranch"/>
    <property type="match status" value="1"/>
</dbReference>
<feature type="compositionally biased region" description="Low complexity" evidence="6">
    <location>
        <begin position="1066"/>
        <end position="1075"/>
    </location>
</feature>
<keyword evidence="5" id="KW-0663">Pyridoxal phosphate</keyword>
<feature type="compositionally biased region" description="Low complexity" evidence="6">
    <location>
        <begin position="425"/>
        <end position="440"/>
    </location>
</feature>
<keyword evidence="4" id="KW-0808">Transferase</keyword>
<dbReference type="SUPFAM" id="SSF55048">
    <property type="entry name" value="Probable ACP-binding domain of malonyl-CoA ACP transacylase"/>
    <property type="match status" value="1"/>
</dbReference>
<dbReference type="SUPFAM" id="SSF53383">
    <property type="entry name" value="PLP-dependent transferases"/>
    <property type="match status" value="1"/>
</dbReference>
<comment type="cofactor">
    <cofactor evidence="1">
        <name>pantetheine 4'-phosphate</name>
        <dbReference type="ChEBI" id="CHEBI:47942"/>
    </cofactor>
</comment>
<organism evidence="9 10">
    <name type="scientific">Streptosporangium jomthongense</name>
    <dbReference type="NCBI Taxonomy" id="1193683"/>
    <lineage>
        <taxon>Bacteria</taxon>
        <taxon>Bacillati</taxon>
        <taxon>Actinomycetota</taxon>
        <taxon>Actinomycetes</taxon>
        <taxon>Streptosporangiales</taxon>
        <taxon>Streptosporangiaceae</taxon>
        <taxon>Streptosporangium</taxon>
    </lineage>
</organism>
<sequence length="1924" mass="203860">MKEIAVVAMACRFPGGVTSPEELWRLLVDGVDAVGEVPHSRWSVERLYSADPAEAGKISSRWAGCVDGIEEFDAAFFGLSPAEAEQMDPQQRLLLEVAYEAMERAGLPPTHDLIRDCGVFVGISGSEYGRALGGDLSAIGPYFSTGQALSIAANRISYAWDMHGPSVAVDTACSSGLVAVDMAVQSLRRGSCPVALAGAVNLVLAPENWVSLSRFGMMASDGRCRSFGADGDGFVRSDGCALLLLKPLDAAVRDGDEILAVIRGSAVNQDGRSNGLTAPNGPAQDAVIRAALADADLPAEAVSYVEAHGSGTALGDPIEMGALTRTYGRRKAGLCHVGSVKSNIGHAEAAAGIAGLVKLVLCLRNGHLPASLHSTPPNPRLRLEGTRMRVVTEPLAWTGEGPLVGAVSSFGFGGTNAHVVVSAAPTRTARAPEPPGTARGTELEARAETETEAGTEAGAEAGGGPLVLPLSARGAKALRVLAGRYADFVAAHEEVSLTDLCHSAAVRRAHHRHRAALVVADGAEGRARLLDELRDLPRTSDDGPPWRDPVLVFSGQGAQYPGMARHLMDRAPFAEVVARCEPVFRAELDVSVRELLTGQEALPPYTDVAQATLFTFQAGLYELWRSLGIVPAAVVGHSAGETAAAYAAGLLDLESAARLTAARGAAMRLAHGSGHVVAVGGPMADAAPYLGDEVVVAAHNGPGAFVVSGPGPALTAATEALRKAGFTCTPLPGEYAFHSPLMRPAAEAMRRARVAPTAPGGTALFCSTSLGAIVNGVRLDADYWAEGITGPVRFQEAVEALVEMGFGAFLEIGPKPTLASGIVRTARRNGGTARVVQAHRDGGTVPTLVDLYLAGAELDWTAVSPGGAFLPGLPTYPWQRTRHWALTENSKESGMRDDVVTTIRTLLAGHLKLSPAELSDHARFLDLGADSLVLLKVVSQINERYGTAFQPTMLFDEHPTVRALAAAVEAQAPAQTPPVTTTVAVTTATTQTVVPVSPLPQNTVQNTMQNTAQNLVYGLAQNTAPGPVDATVAHVVAEQLALMREQLRALAPGGAPAPSVLPAPAPVADGAAPQLPQAPEPPVVRPAAAPPVTAPASRPAGRLTDDQQRYVDELASRMDARDAASKKLAGAYRSRLAESRPWANFRPEVKELLVPIVADRVQGARIWDESGNPYTDYCMGFGVQLFGHTPEFVSEAVRRQLDRAFSLGYQLRQSYELAEQFCRITGHDRVTFCNTGSEAVMGAIRLARLATGRHKIAYFEKSYHGLVDAVLARGGLEPGQSMPIAPGLSPGAIGEAVVLPYGEAESLAHLRSVAGELAAIVVEPVQNRNPSVQPAEFLAELRRFTAENGIVLIFDEMITGFRIGIRGAAGYFGITPDMATYGKILGGGLPIAAIAGRADLMDGMDGGSWGYGDDSAPTAATTLFGGTFQKHPLAVSAARAVLDHLESRGPALYEDLNGRAKRITDALSEIIQAEELPYTIASFGSLWRFEYRGASNFYQPLQLEMLYQSLLSDGLYVWEGRTFFLSTAHDDRDADELVEAVQRGVHRLRSAGFLPARKPLEWPATPQQRRLARLQNEHGPEWSAYHETVLLHLRGDLDRDALVAAVRAVWRRHPALRAVLSGDGTLLRCDPEATLDVPLLEGTAVEVIRELTDRPFPLDRGPLFRAALLDRGPGLHTLVLCAHHVVMDGVSATLLLSDLTEAYAQAKKGLPLTPVVTSVPARTGDAGPVGAVAPVAEEDFAPAARHTSRLPEGLWAAVAERARSLGCTPFTLAFCAFGHALHEVTGRAELSVGVHVDRRTTEREHAFAGHFLDVVAVPSTAAGSFEDYRAGLQGRLGALLGVPGDQGTPVEVVFDLNPAVPELSWPGLDVEIEAPKAGHAKYGLFFDVIPVADEGLVEVTYRAPFDRDLVERLHARWTALLSEV</sequence>
<evidence type="ECO:0000256" key="2">
    <source>
        <dbReference type="ARBA" id="ARBA00022450"/>
    </source>
</evidence>
<dbReference type="InterPro" id="IPR009081">
    <property type="entry name" value="PP-bd_ACP"/>
</dbReference>
<dbReference type="Gene3D" id="1.10.1200.10">
    <property type="entry name" value="ACP-like"/>
    <property type="match status" value="1"/>
</dbReference>
<reference evidence="10" key="1">
    <citation type="journal article" date="2019" name="Int. J. Syst. Evol. Microbiol.">
        <title>The Global Catalogue of Microorganisms (GCM) 10K type strain sequencing project: providing services to taxonomists for standard genome sequencing and annotation.</title>
        <authorList>
            <consortium name="The Broad Institute Genomics Platform"/>
            <consortium name="The Broad Institute Genome Sequencing Center for Infectious Disease"/>
            <person name="Wu L."/>
            <person name="Ma J."/>
        </authorList>
    </citation>
    <scope>NUCLEOTIDE SEQUENCE [LARGE SCALE GENOMIC DNA]</scope>
    <source>
        <strain evidence="10">TBRC 7912</strain>
    </source>
</reference>
<dbReference type="Gene3D" id="3.30.559.30">
    <property type="entry name" value="Nonribosomal peptide synthetase, condensation domain"/>
    <property type="match status" value="1"/>
</dbReference>
<feature type="domain" description="Carrier" evidence="7">
    <location>
        <begin position="897"/>
        <end position="972"/>
    </location>
</feature>
<dbReference type="SUPFAM" id="SSF52777">
    <property type="entry name" value="CoA-dependent acyltransferases"/>
    <property type="match status" value="2"/>
</dbReference>
<keyword evidence="9" id="KW-0032">Aminotransferase</keyword>
<evidence type="ECO:0000259" key="7">
    <source>
        <dbReference type="PROSITE" id="PS50075"/>
    </source>
</evidence>
<dbReference type="Proteomes" id="UP001595698">
    <property type="component" value="Unassembled WGS sequence"/>
</dbReference>
<dbReference type="Gene3D" id="3.30.70.3290">
    <property type="match status" value="1"/>
</dbReference>
<dbReference type="InterPro" id="IPR023213">
    <property type="entry name" value="CAT-like_dom_sf"/>
</dbReference>
<dbReference type="PANTHER" id="PTHR43775">
    <property type="entry name" value="FATTY ACID SYNTHASE"/>
    <property type="match status" value="1"/>
</dbReference>
<dbReference type="Gene3D" id="3.30.559.10">
    <property type="entry name" value="Chloramphenicol acetyltransferase-like domain"/>
    <property type="match status" value="1"/>
</dbReference>
<accession>A0ABV8F259</accession>
<dbReference type="InterPro" id="IPR020806">
    <property type="entry name" value="PKS_PP-bd"/>
</dbReference>
<keyword evidence="2" id="KW-0596">Phosphopantetheine</keyword>
<dbReference type="Gene3D" id="3.40.366.10">
    <property type="entry name" value="Malonyl-Coenzyme A Acyl Carrier Protein, domain 2"/>
    <property type="match status" value="1"/>
</dbReference>
<evidence type="ECO:0000256" key="5">
    <source>
        <dbReference type="ARBA" id="ARBA00022898"/>
    </source>
</evidence>
<dbReference type="CDD" id="cd00610">
    <property type="entry name" value="OAT_like"/>
    <property type="match status" value="1"/>
</dbReference>
<dbReference type="InterPro" id="IPR001227">
    <property type="entry name" value="Ac_transferase_dom_sf"/>
</dbReference>
<dbReference type="Pfam" id="PF00109">
    <property type="entry name" value="ketoacyl-synt"/>
    <property type="match status" value="1"/>
</dbReference>
<dbReference type="SUPFAM" id="SSF53901">
    <property type="entry name" value="Thiolase-like"/>
    <property type="match status" value="1"/>
</dbReference>
<dbReference type="InterPro" id="IPR015421">
    <property type="entry name" value="PyrdxlP-dep_Trfase_major"/>
</dbReference>
<dbReference type="GO" id="GO:0008483">
    <property type="term" value="F:transaminase activity"/>
    <property type="evidence" value="ECO:0007669"/>
    <property type="project" value="UniProtKB-KW"/>
</dbReference>
<comment type="caution">
    <text evidence="9">The sequence shown here is derived from an EMBL/GenBank/DDBJ whole genome shotgun (WGS) entry which is preliminary data.</text>
</comment>
<dbReference type="CDD" id="cd00833">
    <property type="entry name" value="PKS"/>
    <property type="match status" value="1"/>
</dbReference>
<dbReference type="Pfam" id="PF00202">
    <property type="entry name" value="Aminotran_3"/>
    <property type="match status" value="1"/>
</dbReference>